<reference evidence="2" key="1">
    <citation type="journal article" date="2020" name="Nature">
        <title>Giant virus diversity and host interactions through global metagenomics.</title>
        <authorList>
            <person name="Schulz F."/>
            <person name="Roux S."/>
            <person name="Paez-Espino D."/>
            <person name="Jungbluth S."/>
            <person name="Walsh D.A."/>
            <person name="Denef V.J."/>
            <person name="McMahon K.D."/>
            <person name="Konstantinidis K.T."/>
            <person name="Eloe-Fadrosh E.A."/>
            <person name="Kyrpides N.C."/>
            <person name="Woyke T."/>
        </authorList>
    </citation>
    <scope>NUCLEOTIDE SEQUENCE</scope>
    <source>
        <strain evidence="2">GVMAG-M-3300023184-190</strain>
    </source>
</reference>
<protein>
    <submittedName>
        <fullName evidence="2">Uncharacterized protein</fullName>
    </submittedName>
</protein>
<feature type="compositionally biased region" description="Low complexity" evidence="1">
    <location>
        <begin position="26"/>
        <end position="41"/>
    </location>
</feature>
<accession>A0A6C0I469</accession>
<proteinExistence type="predicted"/>
<feature type="region of interest" description="Disordered" evidence="1">
    <location>
        <begin position="1"/>
        <end position="48"/>
    </location>
</feature>
<name>A0A6C0I469_9ZZZZ</name>
<sequence length="374" mass="40462">MSSSKNTPTDHDHDSSDHIVHPLPSVTTTTIPPVTTTTVPTDISHNTTTTVPTDISHNIVYSIDVSCNDASFSVPVIVDVTSQTVIDVSGSGYKITHATGTDASGSFVRQTNFNTTDPSSNVEIAETLSQVVAEYNDEIGPTDLLLNEIRGYASQIQCPDFHGKGTVDDYNELFLAASRIATESKQMELNVDVEGFTEFGEAADQLSALFTGFINKLQNVSIITDTTFLTSIAAALKKIVNLSKIFGHFKETILATSTIQIPKSAHDTTVIIRGVMDEVNCAMQYINYFVDPSSNPTLHDAALTAKEKNIIDQAVNTIDNWTALCDSGVSIAMSNDPDIQFITQSNNQLKQTTTTLKNVTSTLQAKLANLHIHC</sequence>
<feature type="compositionally biased region" description="Basic and acidic residues" evidence="1">
    <location>
        <begin position="8"/>
        <end position="20"/>
    </location>
</feature>
<evidence type="ECO:0000256" key="1">
    <source>
        <dbReference type="SAM" id="MobiDB-lite"/>
    </source>
</evidence>
<dbReference type="EMBL" id="MN740084">
    <property type="protein sequence ID" value="QHT87167.1"/>
    <property type="molecule type" value="Genomic_DNA"/>
</dbReference>
<dbReference type="AlphaFoldDB" id="A0A6C0I469"/>
<evidence type="ECO:0000313" key="2">
    <source>
        <dbReference type="EMBL" id="QHT87167.1"/>
    </source>
</evidence>
<organism evidence="2">
    <name type="scientific">viral metagenome</name>
    <dbReference type="NCBI Taxonomy" id="1070528"/>
    <lineage>
        <taxon>unclassified sequences</taxon>
        <taxon>metagenomes</taxon>
        <taxon>organismal metagenomes</taxon>
    </lineage>
</organism>